<protein>
    <submittedName>
        <fullName evidence="1">Uncharacterized protein</fullName>
    </submittedName>
</protein>
<reference evidence="2" key="1">
    <citation type="submission" date="2017-11" db="EMBL/GenBank/DDBJ databases">
        <authorList>
            <person name="Lima N.C."/>
            <person name="Parody-Merino A.M."/>
            <person name="Battley P.F."/>
            <person name="Fidler A.E."/>
            <person name="Prosdocimi F."/>
        </authorList>
    </citation>
    <scope>NUCLEOTIDE SEQUENCE [LARGE SCALE GENOMIC DNA]</scope>
</reference>
<dbReference type="AlphaFoldDB" id="A0A2I0TX34"/>
<organism evidence="1 2">
    <name type="scientific">Limosa lapponica baueri</name>
    <dbReference type="NCBI Taxonomy" id="1758121"/>
    <lineage>
        <taxon>Eukaryota</taxon>
        <taxon>Metazoa</taxon>
        <taxon>Chordata</taxon>
        <taxon>Craniata</taxon>
        <taxon>Vertebrata</taxon>
        <taxon>Euteleostomi</taxon>
        <taxon>Archelosauria</taxon>
        <taxon>Archosauria</taxon>
        <taxon>Dinosauria</taxon>
        <taxon>Saurischia</taxon>
        <taxon>Theropoda</taxon>
        <taxon>Coelurosauria</taxon>
        <taxon>Aves</taxon>
        <taxon>Neognathae</taxon>
        <taxon>Neoaves</taxon>
        <taxon>Charadriiformes</taxon>
        <taxon>Scolopacidae</taxon>
        <taxon>Limosa</taxon>
    </lineage>
</organism>
<gene>
    <name evidence="1" type="ORF">llap_11329</name>
</gene>
<evidence type="ECO:0000313" key="2">
    <source>
        <dbReference type="Proteomes" id="UP000233556"/>
    </source>
</evidence>
<keyword evidence="2" id="KW-1185">Reference proteome</keyword>
<dbReference type="EMBL" id="KZ506767">
    <property type="protein sequence ID" value="PKU38367.1"/>
    <property type="molecule type" value="Genomic_DNA"/>
</dbReference>
<proteinExistence type="predicted"/>
<dbReference type="Proteomes" id="UP000233556">
    <property type="component" value="Unassembled WGS sequence"/>
</dbReference>
<evidence type="ECO:0000313" key="1">
    <source>
        <dbReference type="EMBL" id="PKU38367.1"/>
    </source>
</evidence>
<name>A0A2I0TX34_LIMLA</name>
<reference evidence="2" key="2">
    <citation type="submission" date="2017-12" db="EMBL/GenBank/DDBJ databases">
        <title>Genome sequence of the Bar-tailed Godwit (Limosa lapponica baueri).</title>
        <authorList>
            <person name="Lima N.C.B."/>
            <person name="Parody-Merino A.M."/>
            <person name="Battley P.F."/>
            <person name="Fidler A.E."/>
            <person name="Prosdocimi F."/>
        </authorList>
    </citation>
    <scope>NUCLEOTIDE SEQUENCE [LARGE SCALE GENOMIC DNA]</scope>
</reference>
<accession>A0A2I0TX34</accession>
<sequence length="84" mass="10169">MPSATSYWASWPQKHQHLFGVEMWRVPVEKRCKLTFTERHEDHKSQCQKKKICIYIHVIATKKKKRKEASKAIVWPCLWHRPLE</sequence>